<dbReference type="Proteomes" id="UP000298416">
    <property type="component" value="Unassembled WGS sequence"/>
</dbReference>
<keyword evidence="6" id="KW-1185">Reference proteome</keyword>
<dbReference type="Gene3D" id="3.20.20.80">
    <property type="entry name" value="Glycosidases"/>
    <property type="match status" value="2"/>
</dbReference>
<name>A0A8X8XGQ2_SALSN</name>
<dbReference type="GO" id="GO:0008422">
    <property type="term" value="F:beta-glucosidase activity"/>
    <property type="evidence" value="ECO:0007669"/>
    <property type="project" value="TreeGrafter"/>
</dbReference>
<dbReference type="AlphaFoldDB" id="A0A8X8XGQ2"/>
<proteinExistence type="inferred from homology"/>
<accession>A0A8X8XGQ2</accession>
<protein>
    <recommendedName>
        <fullName evidence="7">Beta-glucosidase</fullName>
    </recommendedName>
</protein>
<organism evidence="5">
    <name type="scientific">Salvia splendens</name>
    <name type="common">Scarlet sage</name>
    <dbReference type="NCBI Taxonomy" id="180675"/>
    <lineage>
        <taxon>Eukaryota</taxon>
        <taxon>Viridiplantae</taxon>
        <taxon>Streptophyta</taxon>
        <taxon>Embryophyta</taxon>
        <taxon>Tracheophyta</taxon>
        <taxon>Spermatophyta</taxon>
        <taxon>Magnoliopsida</taxon>
        <taxon>eudicotyledons</taxon>
        <taxon>Gunneridae</taxon>
        <taxon>Pentapetalae</taxon>
        <taxon>asterids</taxon>
        <taxon>lamiids</taxon>
        <taxon>Lamiales</taxon>
        <taxon>Lamiaceae</taxon>
        <taxon>Nepetoideae</taxon>
        <taxon>Mentheae</taxon>
        <taxon>Salviinae</taxon>
        <taxon>Salvia</taxon>
        <taxon>Salvia subgen. Calosphace</taxon>
        <taxon>core Calosphace</taxon>
    </lineage>
</organism>
<evidence type="ECO:0000256" key="4">
    <source>
        <dbReference type="RuleBase" id="RU003690"/>
    </source>
</evidence>
<comment type="caution">
    <text evidence="5">The sequence shown here is derived from an EMBL/GenBank/DDBJ whole genome shotgun (WGS) entry which is preliminary data.</text>
</comment>
<evidence type="ECO:0000256" key="2">
    <source>
        <dbReference type="ARBA" id="ARBA00022801"/>
    </source>
</evidence>
<dbReference type="SUPFAM" id="SSF51445">
    <property type="entry name" value="(Trans)glycosidases"/>
    <property type="match status" value="1"/>
</dbReference>
<sequence>MAMVHLDDNNNGIVEDRNLSSGGSRWWDIDGPVPDSNDNSGINRNWFPQDFLFGTGTSAFQEDIAMMKQMGFNSYRFSISWPRILPVESVLPTELCRDDFLEFAEVCFWEFGDRVKHWTTLNEPWTCAVNGYVRGVCPPAYKVPIPGDKLSTKIVGVPPLDSKFIVADPSEAYTAAKNLLLAHAEAVDLYRSKFQERGNEYTGTKSGCVWFYSVPKGIYEMLLYMNDKYPELKEIYITENGLKQAINT</sequence>
<comment type="similarity">
    <text evidence="1 4">Belongs to the glycosyl hydrolase 1 family.</text>
</comment>
<evidence type="ECO:0000313" key="6">
    <source>
        <dbReference type="Proteomes" id="UP000298416"/>
    </source>
</evidence>
<dbReference type="InterPro" id="IPR001360">
    <property type="entry name" value="Glyco_hydro_1"/>
</dbReference>
<evidence type="ECO:0000313" key="5">
    <source>
        <dbReference type="EMBL" id="KAG6412254.1"/>
    </source>
</evidence>
<dbReference type="GO" id="GO:0005975">
    <property type="term" value="P:carbohydrate metabolic process"/>
    <property type="evidence" value="ECO:0007669"/>
    <property type="project" value="InterPro"/>
</dbReference>
<reference evidence="5" key="2">
    <citation type="submission" date="2020-08" db="EMBL/GenBank/DDBJ databases">
        <title>Plant Genome Project.</title>
        <authorList>
            <person name="Zhang R.-G."/>
        </authorList>
    </citation>
    <scope>NUCLEOTIDE SEQUENCE</scope>
    <source>
        <strain evidence="5">Huo1</strain>
        <tissue evidence="5">Leaf</tissue>
    </source>
</reference>
<gene>
    <name evidence="5" type="ORF">SASPL_124927</name>
</gene>
<evidence type="ECO:0000256" key="1">
    <source>
        <dbReference type="ARBA" id="ARBA00010838"/>
    </source>
</evidence>
<dbReference type="PANTHER" id="PTHR10353">
    <property type="entry name" value="GLYCOSYL HYDROLASE"/>
    <property type="match status" value="1"/>
</dbReference>
<dbReference type="InterPro" id="IPR017853">
    <property type="entry name" value="GH"/>
</dbReference>
<keyword evidence="3" id="KW-0326">Glycosidase</keyword>
<evidence type="ECO:0008006" key="7">
    <source>
        <dbReference type="Google" id="ProtNLM"/>
    </source>
</evidence>
<keyword evidence="2" id="KW-0378">Hydrolase</keyword>
<dbReference type="EMBL" id="PNBA02000009">
    <property type="protein sequence ID" value="KAG6412254.1"/>
    <property type="molecule type" value="Genomic_DNA"/>
</dbReference>
<evidence type="ECO:0000256" key="3">
    <source>
        <dbReference type="ARBA" id="ARBA00023295"/>
    </source>
</evidence>
<dbReference type="Pfam" id="PF00232">
    <property type="entry name" value="Glyco_hydro_1"/>
    <property type="match status" value="2"/>
</dbReference>
<reference evidence="5" key="1">
    <citation type="submission" date="2018-01" db="EMBL/GenBank/DDBJ databases">
        <authorList>
            <person name="Mao J.F."/>
        </authorList>
    </citation>
    <scope>NUCLEOTIDE SEQUENCE</scope>
    <source>
        <strain evidence="5">Huo1</strain>
        <tissue evidence="5">Leaf</tissue>
    </source>
</reference>
<dbReference type="PANTHER" id="PTHR10353:SF137">
    <property type="entry name" value="MYROSINASE 3-RELATED"/>
    <property type="match status" value="1"/>
</dbReference>